<keyword evidence="2" id="KW-1185">Reference proteome</keyword>
<dbReference type="InterPro" id="IPR027417">
    <property type="entry name" value="P-loop_NTPase"/>
</dbReference>
<accession>A0A6I1MHM7</accession>
<proteinExistence type="predicted"/>
<organism evidence="1 2">
    <name type="scientific">Clostridium tarantellae</name>
    <dbReference type="NCBI Taxonomy" id="39493"/>
    <lineage>
        <taxon>Bacteria</taxon>
        <taxon>Bacillati</taxon>
        <taxon>Bacillota</taxon>
        <taxon>Clostridia</taxon>
        <taxon>Eubacteriales</taxon>
        <taxon>Clostridiaceae</taxon>
        <taxon>Clostridium</taxon>
    </lineage>
</organism>
<dbReference type="AlphaFoldDB" id="A0A6I1MHM7"/>
<dbReference type="OrthoDB" id="9810309at2"/>
<dbReference type="RefSeq" id="WP_152887468.1">
    <property type="nucleotide sequence ID" value="NZ_WHJC01000015.1"/>
</dbReference>
<dbReference type="GO" id="GO:0005524">
    <property type="term" value="F:ATP binding"/>
    <property type="evidence" value="ECO:0007669"/>
    <property type="project" value="InterPro"/>
</dbReference>
<dbReference type="CDD" id="cd00561">
    <property type="entry name" value="CobA_ACA"/>
    <property type="match status" value="1"/>
</dbReference>
<dbReference type="GO" id="GO:0009236">
    <property type="term" value="P:cobalamin biosynthetic process"/>
    <property type="evidence" value="ECO:0007669"/>
    <property type="project" value="InterPro"/>
</dbReference>
<sequence>MSNLKEGYIQIYTGNGKGKTTAAMGLAIRAVGDGMKVYVIQFLKSGKTGELKISEILGENFKIFRFETTKGFTWNLNEEQLSKLKEEVNEGYNFALKILENKECDILILDEVMAAMKGEFLTEEQVLKLMNIKPKDMELILTGRNVPEKIADKADLITEMKEIKHYYKAGVNARKGIEF</sequence>
<dbReference type="PANTHER" id="PTHR46638">
    <property type="entry name" value="CORRINOID ADENOSYLTRANSFERASE"/>
    <property type="match status" value="1"/>
</dbReference>
<name>A0A6I1MHM7_9CLOT</name>
<dbReference type="SUPFAM" id="SSF52540">
    <property type="entry name" value="P-loop containing nucleoside triphosphate hydrolases"/>
    <property type="match status" value="1"/>
</dbReference>
<evidence type="ECO:0000313" key="1">
    <source>
        <dbReference type="EMBL" id="MPQ42650.1"/>
    </source>
</evidence>
<dbReference type="InterPro" id="IPR003724">
    <property type="entry name" value="CblAdoTrfase_CobA"/>
</dbReference>
<dbReference type="PIRSF" id="PIRSF015617">
    <property type="entry name" value="Adensltrnsf_CobA"/>
    <property type="match status" value="1"/>
</dbReference>
<keyword evidence="1" id="KW-0808">Transferase</keyword>
<evidence type="ECO:0000313" key="2">
    <source>
        <dbReference type="Proteomes" id="UP000430345"/>
    </source>
</evidence>
<protein>
    <submittedName>
        <fullName evidence="1">Cob(I)yrinic acid a,c-diamide adenosyltransferase</fullName>
    </submittedName>
</protein>
<dbReference type="PANTHER" id="PTHR46638:SF1">
    <property type="entry name" value="CORRINOID ADENOSYLTRANSFERASE"/>
    <property type="match status" value="1"/>
</dbReference>
<gene>
    <name evidence="1" type="ORF">GBZ86_02625</name>
</gene>
<reference evidence="1 2" key="1">
    <citation type="submission" date="2019-10" db="EMBL/GenBank/DDBJ databases">
        <title>The Genome Sequence of Clostridium tarantellae Isolated from Fish Brain.</title>
        <authorList>
            <person name="Bano L."/>
            <person name="Kiel M."/>
            <person name="Sales G."/>
            <person name="Doxey A.C."/>
            <person name="Mansfield M.J."/>
            <person name="Schiavone M."/>
            <person name="Rossetto O."/>
            <person name="Pirazzini M."/>
            <person name="Dobrindt U."/>
            <person name="Montecucco C."/>
        </authorList>
    </citation>
    <scope>NUCLEOTIDE SEQUENCE [LARGE SCALE GENOMIC DNA]</scope>
    <source>
        <strain evidence="1 2">DSM 3997</strain>
    </source>
</reference>
<dbReference type="Pfam" id="PF02572">
    <property type="entry name" value="CobA_CobO_BtuR"/>
    <property type="match status" value="1"/>
</dbReference>
<comment type="caution">
    <text evidence="1">The sequence shown here is derived from an EMBL/GenBank/DDBJ whole genome shotgun (WGS) entry which is preliminary data.</text>
</comment>
<dbReference type="Gene3D" id="3.40.50.300">
    <property type="entry name" value="P-loop containing nucleotide triphosphate hydrolases"/>
    <property type="match status" value="1"/>
</dbReference>
<dbReference type="GO" id="GO:0008817">
    <property type="term" value="F:corrinoid adenosyltransferase activity"/>
    <property type="evidence" value="ECO:0007669"/>
    <property type="project" value="InterPro"/>
</dbReference>
<dbReference type="EMBL" id="WHJC01000015">
    <property type="protein sequence ID" value="MPQ42650.1"/>
    <property type="molecule type" value="Genomic_DNA"/>
</dbReference>
<dbReference type="Proteomes" id="UP000430345">
    <property type="component" value="Unassembled WGS sequence"/>
</dbReference>